<feature type="compositionally biased region" description="Polar residues" evidence="1">
    <location>
        <begin position="19"/>
        <end position="35"/>
    </location>
</feature>
<organism evidence="2 3">
    <name type="scientific">Granulicella sibirica</name>
    <dbReference type="NCBI Taxonomy" id="2479048"/>
    <lineage>
        <taxon>Bacteria</taxon>
        <taxon>Pseudomonadati</taxon>
        <taxon>Acidobacteriota</taxon>
        <taxon>Terriglobia</taxon>
        <taxon>Terriglobales</taxon>
        <taxon>Acidobacteriaceae</taxon>
        <taxon>Granulicella</taxon>
    </lineage>
</organism>
<dbReference type="Proteomes" id="UP000289437">
    <property type="component" value="Unassembled WGS sequence"/>
</dbReference>
<proteinExistence type="predicted"/>
<accession>A0A4Q0T7P3</accession>
<dbReference type="EMBL" id="RDSM01000001">
    <property type="protein sequence ID" value="RXH58138.1"/>
    <property type="molecule type" value="Genomic_DNA"/>
</dbReference>
<dbReference type="AlphaFoldDB" id="A0A4Q0T7P3"/>
<sequence>MSNEGDLTHWIDQIARGRSSTPNALNVDPSPSSATMEAICLLP</sequence>
<name>A0A4Q0T7P3_9BACT</name>
<protein>
    <submittedName>
        <fullName evidence="2">Uncharacterized protein</fullName>
    </submittedName>
</protein>
<evidence type="ECO:0000313" key="2">
    <source>
        <dbReference type="EMBL" id="RXH58138.1"/>
    </source>
</evidence>
<gene>
    <name evidence="2" type="ORF">GRAN_1448</name>
</gene>
<keyword evidence="3" id="KW-1185">Reference proteome</keyword>
<evidence type="ECO:0000256" key="1">
    <source>
        <dbReference type="SAM" id="MobiDB-lite"/>
    </source>
</evidence>
<comment type="caution">
    <text evidence="2">The sequence shown here is derived from an EMBL/GenBank/DDBJ whole genome shotgun (WGS) entry which is preliminary data.</text>
</comment>
<reference evidence="3" key="2">
    <citation type="submission" date="2019-02" db="EMBL/GenBank/DDBJ databases">
        <title>Granulicella sibirica sp. nov., a psychrotolerant acidobacterium isolated from an organic soil layer in forested tundra, West Siberia.</title>
        <authorList>
            <person name="Oshkin I.Y."/>
            <person name="Kulichevskaya I.S."/>
            <person name="Rijpstra W.I.C."/>
            <person name="Sinninghe Damste J.S."/>
            <person name="Rakitin A.L."/>
            <person name="Ravin N.V."/>
            <person name="Dedysh S.N."/>
        </authorList>
    </citation>
    <scope>NUCLEOTIDE SEQUENCE [LARGE SCALE GENOMIC DNA]</scope>
    <source>
        <strain evidence="3">AF10</strain>
    </source>
</reference>
<feature type="region of interest" description="Disordered" evidence="1">
    <location>
        <begin position="19"/>
        <end position="43"/>
    </location>
</feature>
<reference evidence="2 3" key="1">
    <citation type="submission" date="2018-11" db="EMBL/GenBank/DDBJ databases">
        <authorList>
            <person name="Mardanov A.V."/>
            <person name="Ravin N.V."/>
            <person name="Dedysh S.N."/>
        </authorList>
    </citation>
    <scope>NUCLEOTIDE SEQUENCE [LARGE SCALE GENOMIC DNA]</scope>
    <source>
        <strain evidence="2 3">AF10</strain>
    </source>
</reference>
<evidence type="ECO:0000313" key="3">
    <source>
        <dbReference type="Proteomes" id="UP000289437"/>
    </source>
</evidence>